<sequence length="402" mass="43494">MDNWTDRPAYTMRDSAFWKIIGALGFASLFVFAAMYTTQPLLPLFTEEFGVSVSSSSLSVSLTTLGLIVGLLVISFLSDRHGRTLYIKWSVALSVIPFFIMPLTDSFWLILTLRFLQGFTLAGVPAAAIAYINEEVDRRSVSFATSLYISTNALGGMVGRVLTGYVTEHYSWETAFYGLGIAGALIAAAVIFLLPKSRRFEAADGTARQDMEAFLFHLKNPLLLISFGLGIVLQLSFTGVWTFLPFHLQGDPFGLSLEAISYTYFAYGIGVIGSPLAGWLSDRLGIRPVRMAGVLILSAGILIALSESVTMIVVGLCVICLGFFTAHSLTAATVGRDATHHKGSASSLYLVSYYVGVAAGSTLLSPLWMAGGWTLLILFTATIPVVYLVFAITLRKRLAAHA</sequence>
<evidence type="ECO:0000313" key="11">
    <source>
        <dbReference type="Proteomes" id="UP000076490"/>
    </source>
</evidence>
<name>A0A161SIB9_9BACL</name>
<dbReference type="GO" id="GO:0005886">
    <property type="term" value="C:plasma membrane"/>
    <property type="evidence" value="ECO:0007669"/>
    <property type="project" value="UniProtKB-SubCell"/>
</dbReference>
<dbReference type="PROSITE" id="PS50850">
    <property type="entry name" value="MFS"/>
    <property type="match status" value="1"/>
</dbReference>
<dbReference type="Gene3D" id="1.20.1250.20">
    <property type="entry name" value="MFS general substrate transporter like domains"/>
    <property type="match status" value="1"/>
</dbReference>
<dbReference type="AlphaFoldDB" id="A0A161SIB9"/>
<dbReference type="CDD" id="cd17324">
    <property type="entry name" value="MFS_NepI_like"/>
    <property type="match status" value="1"/>
</dbReference>
<comment type="subcellular location">
    <subcellularLocation>
        <location evidence="1">Cell membrane</location>
        <topology evidence="1">Multi-pass membrane protein</topology>
    </subcellularLocation>
</comment>
<keyword evidence="5 8" id="KW-0812">Transmembrane</keyword>
<feature type="transmembrane region" description="Helical" evidence="8">
    <location>
        <begin position="347"/>
        <end position="369"/>
    </location>
</feature>
<dbReference type="InterPro" id="IPR011701">
    <property type="entry name" value="MFS"/>
</dbReference>
<evidence type="ECO:0000256" key="4">
    <source>
        <dbReference type="ARBA" id="ARBA00022475"/>
    </source>
</evidence>
<reference evidence="10 11" key="1">
    <citation type="submission" date="2016-01" db="EMBL/GenBank/DDBJ databases">
        <title>Whole genome sequencing of Bhargavaea cecembensis T14.</title>
        <authorList>
            <person name="Hong K.W."/>
        </authorList>
    </citation>
    <scope>NUCLEOTIDE SEQUENCE [LARGE SCALE GENOMIC DNA]</scope>
    <source>
        <strain evidence="10 11">T14</strain>
    </source>
</reference>
<feature type="transmembrane region" description="Helical" evidence="8">
    <location>
        <begin position="264"/>
        <end position="281"/>
    </location>
</feature>
<dbReference type="RefSeq" id="WP_063183082.1">
    <property type="nucleotide sequence ID" value="NZ_LQNT01000012.1"/>
</dbReference>
<dbReference type="SUPFAM" id="SSF103473">
    <property type="entry name" value="MFS general substrate transporter"/>
    <property type="match status" value="1"/>
</dbReference>
<organism evidence="10 11">
    <name type="scientific">Bhargavaea cecembensis</name>
    <dbReference type="NCBI Taxonomy" id="394098"/>
    <lineage>
        <taxon>Bacteria</taxon>
        <taxon>Bacillati</taxon>
        <taxon>Bacillota</taxon>
        <taxon>Bacilli</taxon>
        <taxon>Bacillales</taxon>
        <taxon>Caryophanaceae</taxon>
        <taxon>Bhargavaea</taxon>
    </lineage>
</organism>
<evidence type="ECO:0000256" key="7">
    <source>
        <dbReference type="ARBA" id="ARBA00023136"/>
    </source>
</evidence>
<comment type="similarity">
    <text evidence="2">Belongs to the major facilitator superfamily.</text>
</comment>
<feature type="transmembrane region" description="Helical" evidence="8">
    <location>
        <begin position="375"/>
        <end position="394"/>
    </location>
</feature>
<feature type="transmembrane region" description="Helical" evidence="8">
    <location>
        <begin position="311"/>
        <end position="335"/>
    </location>
</feature>
<feature type="domain" description="Major facilitator superfamily (MFS) profile" evidence="9">
    <location>
        <begin position="20"/>
        <end position="399"/>
    </location>
</feature>
<dbReference type="InterPro" id="IPR020846">
    <property type="entry name" value="MFS_dom"/>
</dbReference>
<feature type="transmembrane region" description="Helical" evidence="8">
    <location>
        <begin position="222"/>
        <end position="244"/>
    </location>
</feature>
<keyword evidence="3" id="KW-0813">Transport</keyword>
<accession>A0A161SIB9</accession>
<proteinExistence type="inferred from homology"/>
<dbReference type="GO" id="GO:0022857">
    <property type="term" value="F:transmembrane transporter activity"/>
    <property type="evidence" value="ECO:0007669"/>
    <property type="project" value="InterPro"/>
</dbReference>
<feature type="transmembrane region" description="Helical" evidence="8">
    <location>
        <begin position="288"/>
        <end position="305"/>
    </location>
</feature>
<dbReference type="EMBL" id="LQNT01000012">
    <property type="protein sequence ID" value="KZE36833.1"/>
    <property type="molecule type" value="Genomic_DNA"/>
</dbReference>
<evidence type="ECO:0000259" key="9">
    <source>
        <dbReference type="PROSITE" id="PS50850"/>
    </source>
</evidence>
<evidence type="ECO:0000256" key="2">
    <source>
        <dbReference type="ARBA" id="ARBA00008335"/>
    </source>
</evidence>
<protein>
    <submittedName>
        <fullName evidence="10">Inner membrane transport protein ynfM</fullName>
    </submittedName>
</protein>
<dbReference type="PANTHER" id="PTHR43271:SF2">
    <property type="entry name" value="BLL2771 PROTEIN"/>
    <property type="match status" value="1"/>
</dbReference>
<keyword evidence="4" id="KW-1003">Cell membrane</keyword>
<dbReference type="OrthoDB" id="63984at2"/>
<feature type="transmembrane region" description="Helical" evidence="8">
    <location>
        <begin position="174"/>
        <end position="194"/>
    </location>
</feature>
<evidence type="ECO:0000256" key="8">
    <source>
        <dbReference type="SAM" id="Phobius"/>
    </source>
</evidence>
<feature type="transmembrane region" description="Helical" evidence="8">
    <location>
        <begin position="58"/>
        <end position="78"/>
    </location>
</feature>
<dbReference type="InterPro" id="IPR036259">
    <property type="entry name" value="MFS_trans_sf"/>
</dbReference>
<dbReference type="Proteomes" id="UP000076490">
    <property type="component" value="Unassembled WGS sequence"/>
</dbReference>
<comment type="caution">
    <text evidence="10">The sequence shown here is derived from an EMBL/GenBank/DDBJ whole genome shotgun (WGS) entry which is preliminary data.</text>
</comment>
<evidence type="ECO:0000256" key="6">
    <source>
        <dbReference type="ARBA" id="ARBA00022989"/>
    </source>
</evidence>
<evidence type="ECO:0000256" key="3">
    <source>
        <dbReference type="ARBA" id="ARBA00022448"/>
    </source>
</evidence>
<dbReference type="PANTHER" id="PTHR43271">
    <property type="entry name" value="BLL2771 PROTEIN"/>
    <property type="match status" value="1"/>
</dbReference>
<feature type="transmembrane region" description="Helical" evidence="8">
    <location>
        <begin position="107"/>
        <end position="131"/>
    </location>
</feature>
<feature type="transmembrane region" description="Helical" evidence="8">
    <location>
        <begin position="16"/>
        <end position="38"/>
    </location>
</feature>
<feature type="transmembrane region" description="Helical" evidence="8">
    <location>
        <begin position="143"/>
        <end position="162"/>
    </location>
</feature>
<keyword evidence="7 8" id="KW-0472">Membrane</keyword>
<evidence type="ECO:0000256" key="1">
    <source>
        <dbReference type="ARBA" id="ARBA00004651"/>
    </source>
</evidence>
<feature type="transmembrane region" description="Helical" evidence="8">
    <location>
        <begin position="85"/>
        <end position="101"/>
    </location>
</feature>
<keyword evidence="6 8" id="KW-1133">Transmembrane helix</keyword>
<gene>
    <name evidence="10" type="ORF">AV656_13705</name>
</gene>
<evidence type="ECO:0000256" key="5">
    <source>
        <dbReference type="ARBA" id="ARBA00022692"/>
    </source>
</evidence>
<dbReference type="Pfam" id="PF07690">
    <property type="entry name" value="MFS_1"/>
    <property type="match status" value="1"/>
</dbReference>
<evidence type="ECO:0000313" key="10">
    <source>
        <dbReference type="EMBL" id="KZE36833.1"/>
    </source>
</evidence>